<feature type="domain" description="Peptidase C14 caspase" evidence="5">
    <location>
        <begin position="896"/>
        <end position="1191"/>
    </location>
</feature>
<dbReference type="PANTHER" id="PTHR48104:SF30">
    <property type="entry name" value="METACASPASE-1"/>
    <property type="match status" value="1"/>
</dbReference>
<name>A0A8H3B0U2_9AGAM</name>
<keyword evidence="3" id="KW-0378">Hydrolase</keyword>
<evidence type="ECO:0000313" key="7">
    <source>
        <dbReference type="Proteomes" id="UP000663846"/>
    </source>
</evidence>
<dbReference type="InterPro" id="IPR050452">
    <property type="entry name" value="Metacaspase"/>
</dbReference>
<keyword evidence="3" id="KW-0645">Protease</keyword>
<feature type="compositionally biased region" description="Pro residues" evidence="4">
    <location>
        <begin position="717"/>
        <end position="737"/>
    </location>
</feature>
<evidence type="ECO:0000256" key="4">
    <source>
        <dbReference type="SAM" id="MobiDB-lite"/>
    </source>
</evidence>
<comment type="caution">
    <text evidence="6">The sequence shown here is derived from an EMBL/GenBank/DDBJ whole genome shotgun (WGS) entry which is preliminary data.</text>
</comment>
<protein>
    <recommendedName>
        <fullName evidence="5">Peptidase C14 caspase domain-containing protein</fullName>
    </recommendedName>
</protein>
<dbReference type="GO" id="GO:0006915">
    <property type="term" value="P:apoptotic process"/>
    <property type="evidence" value="ECO:0007669"/>
    <property type="project" value="UniProtKB-KW"/>
</dbReference>
<gene>
    <name evidence="6" type="ORF">RDB_LOCUS136853</name>
</gene>
<evidence type="ECO:0000259" key="5">
    <source>
        <dbReference type="Pfam" id="PF00656"/>
    </source>
</evidence>
<evidence type="ECO:0000256" key="2">
    <source>
        <dbReference type="ARBA" id="ARBA00022703"/>
    </source>
</evidence>
<dbReference type="Gene3D" id="3.40.50.1460">
    <property type="match status" value="2"/>
</dbReference>
<sequence>MILPTTGELDPKAIVQKLCEKVGDGVGTQSAQKAQKAEVITRPTGAKPPLHALIIGINKYKANVHLAAAVPDALTFKSYLIDDLSVPEDQITIILDEQAKRADIIKAFQDLARPDNGINRDDPIVIYYAGHGSEIDPPPDRSANGPLVQCIIPQDTSKDAGVVPIPDFTIGTLVHRIAQEKGNNITLIFDCCHSAGGSRDTPEDARFIDKADLPKLTSSPDKDIIQDALSGSRDVVDPSSLGLSFEGMDSHVILAACGHGEVAFENGAEKHGYFSSALLKLLRSIKVDSLTYKGCMQRLPPLRTRQPQNPVCEGKNMDRLFFNAMVPGTNTSYIVIKPKGNDFYLQAGLAQGITPGSKYAIHASDVPSPSNPTLGILEVDVAEPFVSRLKDANTLGLPAVCYGRQVGYGPNQGLDIYVTQEFVDAAEPSDAWASAFAGGVDELVLRPVEPDLASVILSVNSKKEATFTLTNQASVQYGVETLPAPSYAPIPPEAARVMPVLTALSQWSWHLRRLPETRPFQKTIDFEFYKLQFTGEYTDEGSPILEPEGDNLNVDGVVDFVASTEDYYGIKVVNRSTQDLYAYLFDFSGTGLSIKQKTIPILGSSSSDPTLPRNAPLTIGYGSGGQVPFIFSVSEGQNIDLSLFKLFVSTHPTDFQSLEQESPFEGRGTVSDSKVKQLFGQKPLWDAFTIVIAQRRYPKGEEPTPTQPPEDTTAKPPAEPEPAPKPIPEPTPAPEPTPGAGTESTPAPGPEPTTGSGGLTLFTGRSEESSSVRAIKAAAVNQPWFRTPKLTKELIASIQSMRLRTYSKQQGPSGAAATAETGAYFEISVIGGADDLPKLTTQDEKEMIYRSHSAPAKPDYEWTDGVVFDETHEMNPASVPTSKRNPRIGHPIWNLHALLIGIDTYKKVVNLTGASRDADSVEEFLLSDLSVPASQITNLRNEQATRSGIIAAFTELRRDSNIDYLDPVLIYYAGHGCEVDTPLMDWGAHDKKTQCLVPWDAGAQDAQGKPIPPIPDYTIAALLYALASDKGNNITVIFDCCHSASSTRGVQGAPYNHPHPELKIGLSWKLTERYLVDSPKPAAYRARRLNPNDLPPLAREIDRDILQPHISVDTILENTPQDRTSLHRDISGFYRFGRSHTLLAACGHAEVAYECATSDSGFFTTALLQQLRSRWVHKLTYKECFEDFPQLLTPSLQSPVCEGDEIGRLFFSTRVPEASRTFIPMREATGGYIMKAGIAQGVIPGSLYGIYGDEMSVEERESRHTISPDQNLILHGTFTANPYTDQKLLPCQTWCDLHQNATVPTYPRAKMLERGEFHLFKVYTTNEFKNKFSAESVLEMGQGLIQADARDESKATLDIDECDGQVTIETTVFSGRLLQKCLPDQSRIRQLLSSMAQWDWHLYREPQASPKTKGRAELSMHRLDKTGPVTIVSDDGVVALTGLSKDIYGFKIRSLFNRRLYVYLFYFSTANQSIKPLFLSVCGNGYVDAPLEANGELTIGYGNDDMISGPISFEPEHDVGYFRLFLTTLPGDFDLMAQPSPFARPEKMHTDCSGNGEEYSGGIRIRGPGPTDTDKVVNLSQAQKSAGFSSFSRIGQIPRVLSDSEGSRWLDKEDIWDVVSLKVVIGAVDR</sequence>
<dbReference type="SUPFAM" id="SSF52129">
    <property type="entry name" value="Caspase-like"/>
    <property type="match status" value="1"/>
</dbReference>
<evidence type="ECO:0000256" key="1">
    <source>
        <dbReference type="ARBA" id="ARBA00009005"/>
    </source>
</evidence>
<dbReference type="Proteomes" id="UP000663846">
    <property type="component" value="Unassembled WGS sequence"/>
</dbReference>
<evidence type="ECO:0000256" key="3">
    <source>
        <dbReference type="ARBA" id="ARBA00022807"/>
    </source>
</evidence>
<feature type="domain" description="Peptidase C14 caspase" evidence="5">
    <location>
        <begin position="51"/>
        <end position="286"/>
    </location>
</feature>
<dbReference type="InterPro" id="IPR029030">
    <property type="entry name" value="Caspase-like_dom_sf"/>
</dbReference>
<evidence type="ECO:0000313" key="6">
    <source>
        <dbReference type="EMBL" id="CAE6445136.1"/>
    </source>
</evidence>
<organism evidence="6 7">
    <name type="scientific">Rhizoctonia solani</name>
    <dbReference type="NCBI Taxonomy" id="456999"/>
    <lineage>
        <taxon>Eukaryota</taxon>
        <taxon>Fungi</taxon>
        <taxon>Dikarya</taxon>
        <taxon>Basidiomycota</taxon>
        <taxon>Agaricomycotina</taxon>
        <taxon>Agaricomycetes</taxon>
        <taxon>Cantharellales</taxon>
        <taxon>Ceratobasidiaceae</taxon>
        <taxon>Rhizoctonia</taxon>
    </lineage>
</organism>
<dbReference type="GO" id="GO:0004197">
    <property type="term" value="F:cysteine-type endopeptidase activity"/>
    <property type="evidence" value="ECO:0007669"/>
    <property type="project" value="InterPro"/>
</dbReference>
<dbReference type="PANTHER" id="PTHR48104">
    <property type="entry name" value="METACASPASE-4"/>
    <property type="match status" value="1"/>
</dbReference>
<dbReference type="GO" id="GO:0005737">
    <property type="term" value="C:cytoplasm"/>
    <property type="evidence" value="ECO:0007669"/>
    <property type="project" value="TreeGrafter"/>
</dbReference>
<dbReference type="EMBL" id="CAJMWS010000457">
    <property type="protein sequence ID" value="CAE6445136.1"/>
    <property type="molecule type" value="Genomic_DNA"/>
</dbReference>
<dbReference type="GO" id="GO:0006508">
    <property type="term" value="P:proteolysis"/>
    <property type="evidence" value="ECO:0007669"/>
    <property type="project" value="InterPro"/>
</dbReference>
<reference evidence="6" key="1">
    <citation type="submission" date="2021-01" db="EMBL/GenBank/DDBJ databases">
        <authorList>
            <person name="Kaushik A."/>
        </authorList>
    </citation>
    <scope>NUCLEOTIDE SEQUENCE</scope>
    <source>
        <strain evidence="6">AG1-1C</strain>
    </source>
</reference>
<dbReference type="InterPro" id="IPR011600">
    <property type="entry name" value="Pept_C14_caspase"/>
</dbReference>
<keyword evidence="3" id="KW-0788">Thiol protease</keyword>
<comment type="similarity">
    <text evidence="1">Belongs to the peptidase C14B family.</text>
</comment>
<keyword evidence="2" id="KW-0053">Apoptosis</keyword>
<accession>A0A8H3B0U2</accession>
<feature type="region of interest" description="Disordered" evidence="4">
    <location>
        <begin position="697"/>
        <end position="767"/>
    </location>
</feature>
<dbReference type="Pfam" id="PF00656">
    <property type="entry name" value="Peptidase_C14"/>
    <property type="match status" value="2"/>
</dbReference>
<proteinExistence type="inferred from homology"/>